<gene>
    <name evidence="3" type="ORF">MM415A00385_0006</name>
    <name evidence="2" type="ORF">MM415B00526_0050</name>
</gene>
<accession>A0A6M3J546</accession>
<reference evidence="2" key="1">
    <citation type="submission" date="2020-03" db="EMBL/GenBank/DDBJ databases">
        <title>The deep terrestrial virosphere.</title>
        <authorList>
            <person name="Holmfeldt K."/>
            <person name="Nilsson E."/>
            <person name="Simone D."/>
            <person name="Lopez-Fernandez M."/>
            <person name="Wu X."/>
            <person name="de Brujin I."/>
            <person name="Lundin D."/>
            <person name="Andersson A."/>
            <person name="Bertilsson S."/>
            <person name="Dopson M."/>
        </authorList>
    </citation>
    <scope>NUCLEOTIDE SEQUENCE</scope>
    <source>
        <strain evidence="3">MM415A00385</strain>
        <strain evidence="2">MM415B00526</strain>
    </source>
</reference>
<keyword evidence="1" id="KW-0812">Transmembrane</keyword>
<evidence type="ECO:0000313" key="3">
    <source>
        <dbReference type="EMBL" id="QJA82616.1"/>
    </source>
</evidence>
<name>A0A6M3J546_9ZZZZ</name>
<dbReference type="EMBL" id="MT141516">
    <property type="protein sequence ID" value="QJA64287.1"/>
    <property type="molecule type" value="Genomic_DNA"/>
</dbReference>
<keyword evidence="1" id="KW-0472">Membrane</keyword>
<keyword evidence="1" id="KW-1133">Transmembrane helix</keyword>
<feature type="transmembrane region" description="Helical" evidence="1">
    <location>
        <begin position="12"/>
        <end position="35"/>
    </location>
</feature>
<organism evidence="2">
    <name type="scientific">viral metagenome</name>
    <dbReference type="NCBI Taxonomy" id="1070528"/>
    <lineage>
        <taxon>unclassified sequences</taxon>
        <taxon>metagenomes</taxon>
        <taxon>organismal metagenomes</taxon>
    </lineage>
</organism>
<dbReference type="AlphaFoldDB" id="A0A6M3J546"/>
<evidence type="ECO:0000256" key="1">
    <source>
        <dbReference type="SAM" id="Phobius"/>
    </source>
</evidence>
<proteinExistence type="predicted"/>
<dbReference type="EMBL" id="MT142492">
    <property type="protein sequence ID" value="QJA82616.1"/>
    <property type="molecule type" value="Genomic_DNA"/>
</dbReference>
<sequence length="56" mass="6108">MKDRIVESVVTIAICAGCMAVIAVSAIPTLIVIAIGKISGRNYLDERYGDFLDHER</sequence>
<evidence type="ECO:0000313" key="2">
    <source>
        <dbReference type="EMBL" id="QJA64287.1"/>
    </source>
</evidence>
<protein>
    <submittedName>
        <fullName evidence="2">Uncharacterized protein</fullName>
    </submittedName>
</protein>